<feature type="region of interest" description="Disordered" evidence="1">
    <location>
        <begin position="199"/>
        <end position="221"/>
    </location>
</feature>
<keyword evidence="2" id="KW-0812">Transmembrane</keyword>
<dbReference type="EMBL" id="BK015448">
    <property type="protein sequence ID" value="DAE07330.1"/>
    <property type="molecule type" value="Genomic_DNA"/>
</dbReference>
<feature type="transmembrane region" description="Helical" evidence="2">
    <location>
        <begin position="93"/>
        <end position="114"/>
    </location>
</feature>
<name>A0A8S5PK97_9VIRU</name>
<reference evidence="3" key="1">
    <citation type="journal article" date="2021" name="Proc. Natl. Acad. Sci. U.S.A.">
        <title>A Catalog of Tens of Thousands of Viruses from Human Metagenomes Reveals Hidden Associations with Chronic Diseases.</title>
        <authorList>
            <person name="Tisza M.J."/>
            <person name="Buck C.B."/>
        </authorList>
    </citation>
    <scope>NUCLEOTIDE SEQUENCE</scope>
    <source>
        <strain evidence="3">Ct17O1</strain>
    </source>
</reference>
<evidence type="ECO:0000256" key="2">
    <source>
        <dbReference type="SAM" id="Phobius"/>
    </source>
</evidence>
<keyword evidence="2" id="KW-1133">Transmembrane helix</keyword>
<evidence type="ECO:0000313" key="3">
    <source>
        <dbReference type="EMBL" id="DAE07330.1"/>
    </source>
</evidence>
<sequence>MVQVKFYGDLKRFVREPVELEVDSFSELMSGLLTQIKGLREHLKKGCYKVRIGKNTYLEESQVKADIDFKADCTIHFTPVIAGAGKGVGIGQIIVGVVLIAASWYAGGAAGWSYLGAQGFAGATMAFTVGASLIVSGAISLLTPTPSMGDQKIKEGEKNQSTSFSNLKNLTPQGRPIPLLYGRMMTSLVLVSQGAEAYDDAPEADNTQADVTGKRRRLKRN</sequence>
<proteinExistence type="predicted"/>
<feature type="transmembrane region" description="Helical" evidence="2">
    <location>
        <begin position="120"/>
        <end position="142"/>
    </location>
</feature>
<evidence type="ECO:0000256" key="1">
    <source>
        <dbReference type="SAM" id="MobiDB-lite"/>
    </source>
</evidence>
<feature type="region of interest" description="Disordered" evidence="1">
    <location>
        <begin position="149"/>
        <end position="170"/>
    </location>
</feature>
<keyword evidence="2" id="KW-0472">Membrane</keyword>
<accession>A0A8S5PK97</accession>
<organism evidence="3">
    <name type="scientific">Phage sp. ct17O1</name>
    <dbReference type="NCBI Taxonomy" id="2825789"/>
    <lineage>
        <taxon>Viruses</taxon>
    </lineage>
</organism>
<protein>
    <submittedName>
        <fullName evidence="3">Tail assembly protein</fullName>
    </submittedName>
</protein>
<feature type="compositionally biased region" description="Polar residues" evidence="1">
    <location>
        <begin position="159"/>
        <end position="170"/>
    </location>
</feature>